<comment type="caution">
    <text evidence="2">The sequence shown here is derived from an EMBL/GenBank/DDBJ whole genome shotgun (WGS) entry which is preliminary data.</text>
</comment>
<protein>
    <submittedName>
        <fullName evidence="2">Uncharacterized protein</fullName>
    </submittedName>
</protein>
<feature type="region of interest" description="Disordered" evidence="1">
    <location>
        <begin position="428"/>
        <end position="492"/>
    </location>
</feature>
<dbReference type="OrthoDB" id="435460at2759"/>
<accession>A0A9W4IXT5</accession>
<dbReference type="Proteomes" id="UP001152592">
    <property type="component" value="Unassembled WGS sequence"/>
</dbReference>
<gene>
    <name evidence="2" type="ORF">PSALAMII_LOCUS3288</name>
</gene>
<evidence type="ECO:0000256" key="1">
    <source>
        <dbReference type="SAM" id="MobiDB-lite"/>
    </source>
</evidence>
<evidence type="ECO:0000313" key="2">
    <source>
        <dbReference type="EMBL" id="CAG8356043.1"/>
    </source>
</evidence>
<feature type="compositionally biased region" description="Polar residues" evidence="1">
    <location>
        <begin position="461"/>
        <end position="472"/>
    </location>
</feature>
<organism evidence="2 3">
    <name type="scientific">Penicillium salamii</name>
    <dbReference type="NCBI Taxonomy" id="1612424"/>
    <lineage>
        <taxon>Eukaryota</taxon>
        <taxon>Fungi</taxon>
        <taxon>Dikarya</taxon>
        <taxon>Ascomycota</taxon>
        <taxon>Pezizomycotina</taxon>
        <taxon>Eurotiomycetes</taxon>
        <taxon>Eurotiomycetidae</taxon>
        <taxon>Eurotiales</taxon>
        <taxon>Aspergillaceae</taxon>
        <taxon>Penicillium</taxon>
    </lineage>
</organism>
<reference evidence="2" key="1">
    <citation type="submission" date="2021-07" db="EMBL/GenBank/DDBJ databases">
        <authorList>
            <person name="Branca A.L. A."/>
        </authorList>
    </citation>
    <scope>NUCLEOTIDE SEQUENCE</scope>
</reference>
<dbReference type="EMBL" id="CAJVPD010000144">
    <property type="protein sequence ID" value="CAG8356043.1"/>
    <property type="molecule type" value="Genomic_DNA"/>
</dbReference>
<dbReference type="AlphaFoldDB" id="A0A9W4IXT5"/>
<evidence type="ECO:0000313" key="3">
    <source>
        <dbReference type="Proteomes" id="UP001152592"/>
    </source>
</evidence>
<sequence length="574" mass="61093">MPPSSLARFFCARPDGTLTPLVALDDFPPGVMIRDLPRNLGAGDTQGMTSCGLASPRTEPLDIGGVAHVYPSVPGSHDIEELHKTLVLILHDSKAPPHIRTLVQNTLCRVVEQSVGLPSDMTNTSPTGFVHASPATSGPPVNAQSGRAVSLNCPLDISLFRLLTFHILGSVTPPADRSTRRNSVRTGSVTASCMYRHEMPLDAVSVARLGLRDIPRWYRDKFQVPSIMAEVLELEQSTDAARNHAVVTPHAFVSRAIEHNVAVPVAPAAAGKNEGGSGIARGNTPRGPARFHGTPPRGPAANNGHSGNFNGHRGGNRSASANGRGSYDWKSGRGGGRNKFLNSPHRTRIPNEWAQDQESQEQESGKLAMYSYGQFGGLMNIDRGRSIEPVPNAPRVSSDTKSNDDAAFVDPVLSEGVGLTSNMEELAGSSSGMYGANDNGVSGNEDTSRGPSLALRRHSAQKFSRASNQSSDGGVLLPESVTRAHTPGSSQRNLEAARRFLFGCGDDGNWRSNAQSVSDFMQRNEATIEGQDTCFTWGPVGGPILKDGSDNGPDSIIDSHTSVFGKYPLGPMDE</sequence>
<name>A0A9W4IXT5_9EURO</name>
<feature type="region of interest" description="Disordered" evidence="1">
    <location>
        <begin position="383"/>
        <end position="407"/>
    </location>
</feature>
<proteinExistence type="predicted"/>
<feature type="region of interest" description="Disordered" evidence="1">
    <location>
        <begin position="268"/>
        <end position="364"/>
    </location>
</feature>